<proteinExistence type="predicted"/>
<dbReference type="AlphaFoldDB" id="A0A9D4FRX8"/>
<dbReference type="Proteomes" id="UP000828390">
    <property type="component" value="Unassembled WGS sequence"/>
</dbReference>
<name>A0A9D4FRX8_DREPO</name>
<accession>A0A9D4FRX8</accession>
<evidence type="ECO:0000313" key="1">
    <source>
        <dbReference type="EMBL" id="KAH3803888.1"/>
    </source>
</evidence>
<evidence type="ECO:0000313" key="2">
    <source>
        <dbReference type="Proteomes" id="UP000828390"/>
    </source>
</evidence>
<dbReference type="EMBL" id="JAIWYP010000006">
    <property type="protein sequence ID" value="KAH3803888.1"/>
    <property type="molecule type" value="Genomic_DNA"/>
</dbReference>
<comment type="caution">
    <text evidence="1">The sequence shown here is derived from an EMBL/GenBank/DDBJ whole genome shotgun (WGS) entry which is preliminary data.</text>
</comment>
<protein>
    <submittedName>
        <fullName evidence="1">Uncharacterized protein</fullName>
    </submittedName>
</protein>
<reference evidence="1" key="2">
    <citation type="submission" date="2020-11" db="EMBL/GenBank/DDBJ databases">
        <authorList>
            <person name="McCartney M.A."/>
            <person name="Auch B."/>
            <person name="Kono T."/>
            <person name="Mallez S."/>
            <person name="Becker A."/>
            <person name="Gohl D.M."/>
            <person name="Silverstein K.A.T."/>
            <person name="Koren S."/>
            <person name="Bechman K.B."/>
            <person name="Herman A."/>
            <person name="Abrahante J.E."/>
            <person name="Garbe J."/>
        </authorList>
    </citation>
    <scope>NUCLEOTIDE SEQUENCE</scope>
    <source>
        <strain evidence="1">Duluth1</strain>
        <tissue evidence="1">Whole animal</tissue>
    </source>
</reference>
<sequence>MAAPMSPPIVLPTHYDPSFKVDIQLHEPLLSRAVTLGDVRLEMISLCFQLETLCKKEIAEQTSIRHGHVSNSFIDRATVVLDRMTRLLEKVPPEFQDCLRYIYSQGLDKLFPRAVTYLASPRTFALDNENSSLDNYLNSVSQLGQMSTLARQLHNDCANPSSHKYIAHQLALLYQTLTSLKSPVFSQHKQSIEGMFKPIKATLAESDEDMRRCLTEEQQEWLLNLTSHILNILNTFPAELTMDMVLPATVLLKNTSP</sequence>
<gene>
    <name evidence="1" type="ORF">DPMN_132158</name>
</gene>
<organism evidence="1 2">
    <name type="scientific">Dreissena polymorpha</name>
    <name type="common">Zebra mussel</name>
    <name type="synonym">Mytilus polymorpha</name>
    <dbReference type="NCBI Taxonomy" id="45954"/>
    <lineage>
        <taxon>Eukaryota</taxon>
        <taxon>Metazoa</taxon>
        <taxon>Spiralia</taxon>
        <taxon>Lophotrochozoa</taxon>
        <taxon>Mollusca</taxon>
        <taxon>Bivalvia</taxon>
        <taxon>Autobranchia</taxon>
        <taxon>Heteroconchia</taxon>
        <taxon>Euheterodonta</taxon>
        <taxon>Imparidentia</taxon>
        <taxon>Neoheterodontei</taxon>
        <taxon>Myida</taxon>
        <taxon>Dreissenoidea</taxon>
        <taxon>Dreissenidae</taxon>
        <taxon>Dreissena</taxon>
    </lineage>
</organism>
<keyword evidence="2" id="KW-1185">Reference proteome</keyword>
<dbReference type="OrthoDB" id="533331at2759"/>
<reference evidence="1" key="1">
    <citation type="journal article" date="2019" name="bioRxiv">
        <title>The Genome of the Zebra Mussel, Dreissena polymorpha: A Resource for Invasive Species Research.</title>
        <authorList>
            <person name="McCartney M.A."/>
            <person name="Auch B."/>
            <person name="Kono T."/>
            <person name="Mallez S."/>
            <person name="Zhang Y."/>
            <person name="Obille A."/>
            <person name="Becker A."/>
            <person name="Abrahante J.E."/>
            <person name="Garbe J."/>
            <person name="Badalamenti J.P."/>
            <person name="Herman A."/>
            <person name="Mangelson H."/>
            <person name="Liachko I."/>
            <person name="Sullivan S."/>
            <person name="Sone E.D."/>
            <person name="Koren S."/>
            <person name="Silverstein K.A.T."/>
            <person name="Beckman K.B."/>
            <person name="Gohl D.M."/>
        </authorList>
    </citation>
    <scope>NUCLEOTIDE SEQUENCE</scope>
    <source>
        <strain evidence="1">Duluth1</strain>
        <tissue evidence="1">Whole animal</tissue>
    </source>
</reference>